<reference evidence="1 2" key="1">
    <citation type="submission" date="2020-09" db="EMBL/GenBank/DDBJ databases">
        <title>De no assembly of potato wild relative species, Solanum commersonii.</title>
        <authorList>
            <person name="Cho K."/>
        </authorList>
    </citation>
    <scope>NUCLEOTIDE SEQUENCE [LARGE SCALE GENOMIC DNA]</scope>
    <source>
        <strain evidence="1">LZ3.2</strain>
        <tissue evidence="1">Leaf</tissue>
    </source>
</reference>
<evidence type="ECO:0000313" key="1">
    <source>
        <dbReference type="EMBL" id="KAG5626275.1"/>
    </source>
</evidence>
<sequence length="127" mass="14628">MYSSTYDPCTLHSSSLFTHKPTLPCSSSSRCNKSQQIRKSRPTTLRTHTLAVPNRSPRPLCQKPPYFLLAKAKYRCSEARDTRKELIYMPIYTDIHQLYTKNGIGLKAKIPAKWAQKEAQIHFSLTR</sequence>
<name>A0A9J6APT7_SOLCO</name>
<protein>
    <submittedName>
        <fullName evidence="1">Uncharacterized protein</fullName>
    </submittedName>
</protein>
<evidence type="ECO:0000313" key="2">
    <source>
        <dbReference type="Proteomes" id="UP000824120"/>
    </source>
</evidence>
<dbReference type="AlphaFoldDB" id="A0A9J6APT7"/>
<dbReference type="Proteomes" id="UP000824120">
    <property type="component" value="Chromosome 2"/>
</dbReference>
<keyword evidence="2" id="KW-1185">Reference proteome</keyword>
<proteinExistence type="predicted"/>
<organism evidence="1 2">
    <name type="scientific">Solanum commersonii</name>
    <name type="common">Commerson's wild potato</name>
    <name type="synonym">Commerson's nightshade</name>
    <dbReference type="NCBI Taxonomy" id="4109"/>
    <lineage>
        <taxon>Eukaryota</taxon>
        <taxon>Viridiplantae</taxon>
        <taxon>Streptophyta</taxon>
        <taxon>Embryophyta</taxon>
        <taxon>Tracheophyta</taxon>
        <taxon>Spermatophyta</taxon>
        <taxon>Magnoliopsida</taxon>
        <taxon>eudicotyledons</taxon>
        <taxon>Gunneridae</taxon>
        <taxon>Pentapetalae</taxon>
        <taxon>asterids</taxon>
        <taxon>lamiids</taxon>
        <taxon>Solanales</taxon>
        <taxon>Solanaceae</taxon>
        <taxon>Solanoideae</taxon>
        <taxon>Solaneae</taxon>
        <taxon>Solanum</taxon>
    </lineage>
</organism>
<dbReference type="EMBL" id="JACXVP010000002">
    <property type="protein sequence ID" value="KAG5626275.1"/>
    <property type="molecule type" value="Genomic_DNA"/>
</dbReference>
<gene>
    <name evidence="1" type="ORF">H5410_011493</name>
</gene>
<accession>A0A9J6APT7</accession>
<comment type="caution">
    <text evidence="1">The sequence shown here is derived from an EMBL/GenBank/DDBJ whole genome shotgun (WGS) entry which is preliminary data.</text>
</comment>